<dbReference type="NCBIfam" id="TIGR04255">
    <property type="entry name" value="sporadTIGR04255"/>
    <property type="match status" value="1"/>
</dbReference>
<accession>A0A285UZ93</accession>
<dbReference type="InterPro" id="IPR026349">
    <property type="entry name" value="CHP04255"/>
</dbReference>
<protein>
    <submittedName>
        <fullName evidence="1">Uncharacterized protein (TIGR04255 family)</fullName>
    </submittedName>
</protein>
<organism evidence="1 2">
    <name type="scientific">Rhizobium subbaraonis</name>
    <dbReference type="NCBI Taxonomy" id="908946"/>
    <lineage>
        <taxon>Bacteria</taxon>
        <taxon>Pseudomonadati</taxon>
        <taxon>Pseudomonadota</taxon>
        <taxon>Alphaproteobacteria</taxon>
        <taxon>Hyphomicrobiales</taxon>
        <taxon>Rhizobiaceae</taxon>
        <taxon>Rhizobium/Agrobacterium group</taxon>
        <taxon>Rhizobium</taxon>
    </lineage>
</organism>
<dbReference type="RefSeq" id="WP_097142873.1">
    <property type="nucleotide sequence ID" value="NZ_OBQD01000027.1"/>
</dbReference>
<dbReference type="Proteomes" id="UP000219167">
    <property type="component" value="Unassembled WGS sequence"/>
</dbReference>
<proteinExistence type="predicted"/>
<evidence type="ECO:0000313" key="2">
    <source>
        <dbReference type="Proteomes" id="UP000219167"/>
    </source>
</evidence>
<dbReference type="AlphaFoldDB" id="A0A285UZ93"/>
<evidence type="ECO:0000313" key="1">
    <source>
        <dbReference type="EMBL" id="SOC47140.1"/>
    </source>
</evidence>
<dbReference type="OrthoDB" id="8450098at2"/>
<dbReference type="EMBL" id="OBQD01000027">
    <property type="protein sequence ID" value="SOC47140.1"/>
    <property type="molecule type" value="Genomic_DNA"/>
</dbReference>
<gene>
    <name evidence="1" type="ORF">SAMN05892877_12729</name>
</gene>
<keyword evidence="2" id="KW-1185">Reference proteome</keyword>
<sequence length="279" mass="31282">MAALKQWRPINSAHAIQQVIARVRFSQDVNEIPWRRILTLGKDRARALGLNVEQPVQDVNVTMSPSGPPVQSIREVGVEHLRLERPGFASDKLLILKSEISFEEWRYTRWAALAEKLGELFLPLTERYMDSVTISAIQLEYIDMFEAAPASHGPDCSELIRENSEFTSPVSYSKTNPWHCHSGFFTSPDAQTKRLCNIDIDVADINTGTTPTGEDPVRVARIRTHLTDFFNQKGYPPLSNESFEGAAIIERFEALHVSLKQTFGKIITDQAAAAVSMKG</sequence>
<reference evidence="1 2" key="1">
    <citation type="submission" date="2017-08" db="EMBL/GenBank/DDBJ databases">
        <authorList>
            <person name="de Groot N.N."/>
        </authorList>
    </citation>
    <scope>NUCLEOTIDE SEQUENCE [LARGE SCALE GENOMIC DNA]</scope>
    <source>
        <strain evidence="1 2">JC85</strain>
    </source>
</reference>
<name>A0A285UZ93_9HYPH</name>